<feature type="compositionally biased region" description="Basic and acidic residues" evidence="2">
    <location>
        <begin position="44"/>
        <end position="54"/>
    </location>
</feature>
<comment type="caution">
    <text evidence="3">The sequence shown here is derived from an EMBL/GenBank/DDBJ whole genome shotgun (WGS) entry which is preliminary data.</text>
</comment>
<dbReference type="EMBL" id="CAJVQB010008470">
    <property type="protein sequence ID" value="CAG8719300.1"/>
    <property type="molecule type" value="Genomic_DNA"/>
</dbReference>
<accession>A0ABN7V1V6</accession>
<evidence type="ECO:0000313" key="3">
    <source>
        <dbReference type="EMBL" id="CAG8719300.1"/>
    </source>
</evidence>
<evidence type="ECO:0000313" key="4">
    <source>
        <dbReference type="Proteomes" id="UP000789901"/>
    </source>
</evidence>
<keyword evidence="4" id="KW-1185">Reference proteome</keyword>
<feature type="region of interest" description="Disordered" evidence="2">
    <location>
        <begin position="1"/>
        <end position="54"/>
    </location>
</feature>
<keyword evidence="1" id="KW-0175">Coiled coil</keyword>
<dbReference type="Proteomes" id="UP000789901">
    <property type="component" value="Unassembled WGS sequence"/>
</dbReference>
<gene>
    <name evidence="3" type="ORF">GMARGA_LOCUS13388</name>
</gene>
<feature type="coiled-coil region" evidence="1">
    <location>
        <begin position="170"/>
        <end position="197"/>
    </location>
</feature>
<name>A0ABN7V1V6_GIGMA</name>
<organism evidence="3 4">
    <name type="scientific">Gigaspora margarita</name>
    <dbReference type="NCBI Taxonomy" id="4874"/>
    <lineage>
        <taxon>Eukaryota</taxon>
        <taxon>Fungi</taxon>
        <taxon>Fungi incertae sedis</taxon>
        <taxon>Mucoromycota</taxon>
        <taxon>Glomeromycotina</taxon>
        <taxon>Glomeromycetes</taxon>
        <taxon>Diversisporales</taxon>
        <taxon>Gigasporaceae</taxon>
        <taxon>Gigaspora</taxon>
    </lineage>
</organism>
<feature type="compositionally biased region" description="Basic residues" evidence="2">
    <location>
        <begin position="26"/>
        <end position="43"/>
    </location>
</feature>
<evidence type="ECO:0000256" key="2">
    <source>
        <dbReference type="SAM" id="MobiDB-lite"/>
    </source>
</evidence>
<reference evidence="3 4" key="1">
    <citation type="submission" date="2021-06" db="EMBL/GenBank/DDBJ databases">
        <authorList>
            <person name="Kallberg Y."/>
            <person name="Tangrot J."/>
            <person name="Rosling A."/>
        </authorList>
    </citation>
    <scope>NUCLEOTIDE SEQUENCE [LARGE SCALE GENOMIC DNA]</scope>
    <source>
        <strain evidence="3 4">120-4 pot B 10/14</strain>
    </source>
</reference>
<protein>
    <submittedName>
        <fullName evidence="3">34353_t:CDS:1</fullName>
    </submittedName>
</protein>
<feature type="compositionally biased region" description="Basic and acidic residues" evidence="2">
    <location>
        <begin position="7"/>
        <end position="25"/>
    </location>
</feature>
<proteinExistence type="predicted"/>
<evidence type="ECO:0000256" key="1">
    <source>
        <dbReference type="SAM" id="Coils"/>
    </source>
</evidence>
<sequence>MTRTKRPINEKINEVKEISQIERVQKGHGRGSRGSRNRRKGNRRKENCERGSCGKENLERGTSCDREYEKSAEASAPNIGLNDLDLNIKKKLNQLSLKCVEYIPIVLKTTSNLVTRALATSSTTDSEYSNISIMESPVNSRNKIMVSELLQISDSDISDDSFEYAYQRNYKKLTKAKKRQKNNNNEYEGDNEAVQSLRIRDAIKRLDYLMIGSGKNIASEIFLKINNNNNCI</sequence>